<keyword evidence="2" id="KW-1185">Reference proteome</keyword>
<organism evidence="1 2">
    <name type="scientific">Microvirga alba</name>
    <dbReference type="NCBI Taxonomy" id="2791025"/>
    <lineage>
        <taxon>Bacteria</taxon>
        <taxon>Pseudomonadati</taxon>
        <taxon>Pseudomonadota</taxon>
        <taxon>Alphaproteobacteria</taxon>
        <taxon>Hyphomicrobiales</taxon>
        <taxon>Methylobacteriaceae</taxon>
        <taxon>Microvirga</taxon>
    </lineage>
</organism>
<proteinExistence type="predicted"/>
<dbReference type="EMBL" id="JADQDO010000005">
    <property type="protein sequence ID" value="MBF9234186.1"/>
    <property type="molecule type" value="Genomic_DNA"/>
</dbReference>
<protein>
    <recommendedName>
        <fullName evidence="3">Lipoprotein</fullName>
    </recommendedName>
</protein>
<dbReference type="RefSeq" id="WP_196272173.1">
    <property type="nucleotide sequence ID" value="NZ_JADQDO010000005.1"/>
</dbReference>
<name>A0A931FSY8_9HYPH</name>
<comment type="caution">
    <text evidence="1">The sequence shown here is derived from an EMBL/GenBank/DDBJ whole genome shotgun (WGS) entry which is preliminary data.</text>
</comment>
<gene>
    <name evidence="1" type="ORF">I2H38_12425</name>
</gene>
<accession>A0A931FSY8</accession>
<reference evidence="1" key="1">
    <citation type="submission" date="2020-11" db="EMBL/GenBank/DDBJ databases">
        <authorList>
            <person name="Kim M.K."/>
        </authorList>
    </citation>
    <scope>NUCLEOTIDE SEQUENCE</scope>
    <source>
        <strain evidence="1">BT350</strain>
    </source>
</reference>
<evidence type="ECO:0000313" key="1">
    <source>
        <dbReference type="EMBL" id="MBF9234186.1"/>
    </source>
</evidence>
<evidence type="ECO:0008006" key="3">
    <source>
        <dbReference type="Google" id="ProtNLM"/>
    </source>
</evidence>
<dbReference type="PROSITE" id="PS51257">
    <property type="entry name" value="PROKAR_LIPOPROTEIN"/>
    <property type="match status" value="1"/>
</dbReference>
<evidence type="ECO:0000313" key="2">
    <source>
        <dbReference type="Proteomes" id="UP000599312"/>
    </source>
</evidence>
<sequence>MQRALLASFIALTASACSHTLTPEELVHIVDSPADVRVCLHVADLSPLVATVPGFVSVKEAMVAQTVALGGTHLYLKRITPDWLWVQGIVYDCTPGASRREVVIRARG</sequence>
<dbReference type="Proteomes" id="UP000599312">
    <property type="component" value="Unassembled WGS sequence"/>
</dbReference>
<dbReference type="AlphaFoldDB" id="A0A931FSY8"/>